<dbReference type="InterPro" id="IPR025824">
    <property type="entry name" value="OB-fold_nuc-bd_dom"/>
</dbReference>
<comment type="subunit">
    <text evidence="5">Heterooligomer composed of large and small subunits.</text>
</comment>
<keyword evidence="1 5" id="KW-0963">Cytoplasm</keyword>
<dbReference type="CDD" id="cd04489">
    <property type="entry name" value="ExoVII_LU_OBF"/>
    <property type="match status" value="1"/>
</dbReference>
<dbReference type="NCBIfam" id="TIGR00237">
    <property type="entry name" value="xseA"/>
    <property type="match status" value="1"/>
</dbReference>
<sequence length="415" mass="47131">MNDYITVFRLNQYIKGKFDSDESLQNVYIKGEISNYRPHPSGHMYFTLKDENAAVSAIMFASSAKKLDFKAENGMKVLVRAHVSVYPKTGVYQLYVSEMTQDGIGNLYAQFEALRKKLQAEGLFDESHKKAIPHYPGAIAVLSAKSGAALQDTLRTIHMRFPVAKVFIFPVPVQGIDAYKHIIATLKGVDRIGFPVVLLVRGGGSIEDLWNFNEEALVRAIYEMKTPIITGVGHETDFTLVDFVSDLRAATPTAAAVAATPNEIEMREDIQMHRDRLNQVIMMRVKLEREHLDRALHHYIMKNPEHLYENEWMRLNNAKDHLAHFGKQFVSTHSHEIETRVRQMDYAMQAHMKSARYDLSKKAEKLDLVSPLKILSRGYAIVKKEETVVESINALKTNDQVTIQLQDGTKEAIIK</sequence>
<protein>
    <recommendedName>
        <fullName evidence="5">Exodeoxyribonuclease 7 large subunit</fullName>
        <ecNumber evidence="5">3.1.11.6</ecNumber>
    </recommendedName>
    <alternativeName>
        <fullName evidence="5">Exodeoxyribonuclease VII large subunit</fullName>
        <shortName evidence="5">Exonuclease VII large subunit</shortName>
    </alternativeName>
</protein>
<comment type="similarity">
    <text evidence="5 6">Belongs to the XseA family.</text>
</comment>
<dbReference type="RefSeq" id="WP_231999760.1">
    <property type="nucleotide sequence ID" value="NZ_AP019309.1"/>
</dbReference>
<evidence type="ECO:0000259" key="7">
    <source>
        <dbReference type="Pfam" id="PF02601"/>
    </source>
</evidence>
<comment type="function">
    <text evidence="5">Bidirectionally degrades single-stranded DNA into large acid-insoluble oligonucleotides, which are then degraded further into small acid-soluble oligonucleotides.</text>
</comment>
<dbReference type="GO" id="GO:0006308">
    <property type="term" value="P:DNA catabolic process"/>
    <property type="evidence" value="ECO:0007669"/>
    <property type="project" value="UniProtKB-UniRule"/>
</dbReference>
<dbReference type="GO" id="GO:0008855">
    <property type="term" value="F:exodeoxyribonuclease VII activity"/>
    <property type="evidence" value="ECO:0007669"/>
    <property type="project" value="UniProtKB-UniRule"/>
</dbReference>
<keyword evidence="2 5" id="KW-0540">Nuclease</keyword>
<dbReference type="GO" id="GO:0003676">
    <property type="term" value="F:nucleic acid binding"/>
    <property type="evidence" value="ECO:0007669"/>
    <property type="project" value="InterPro"/>
</dbReference>
<dbReference type="AlphaFoldDB" id="A0A3G9JU48"/>
<dbReference type="EMBL" id="AP019309">
    <property type="protein sequence ID" value="BBH26629.1"/>
    <property type="molecule type" value="Genomic_DNA"/>
</dbReference>
<name>A0A3G9JU48_9FIRM</name>
<dbReference type="Proteomes" id="UP000268059">
    <property type="component" value="Chromosome"/>
</dbReference>
<evidence type="ECO:0000313" key="9">
    <source>
        <dbReference type="EMBL" id="BBH26629.1"/>
    </source>
</evidence>
<evidence type="ECO:0000259" key="8">
    <source>
        <dbReference type="Pfam" id="PF13742"/>
    </source>
</evidence>
<dbReference type="FunCoup" id="A0A3G9JU48">
    <property type="interactions" value="344"/>
</dbReference>
<keyword evidence="10" id="KW-1185">Reference proteome</keyword>
<dbReference type="GO" id="GO:0005737">
    <property type="term" value="C:cytoplasm"/>
    <property type="evidence" value="ECO:0007669"/>
    <property type="project" value="UniProtKB-SubCell"/>
</dbReference>
<feature type="domain" description="OB-fold nucleic acid binding" evidence="8">
    <location>
        <begin position="6"/>
        <end position="99"/>
    </location>
</feature>
<dbReference type="EC" id="3.1.11.6" evidence="5"/>
<keyword evidence="4 5" id="KW-0269">Exonuclease</keyword>
<dbReference type="GO" id="GO:0009318">
    <property type="term" value="C:exodeoxyribonuclease VII complex"/>
    <property type="evidence" value="ECO:0007669"/>
    <property type="project" value="UniProtKB-UniRule"/>
</dbReference>
<gene>
    <name evidence="5 9" type="primary">xseA</name>
    <name evidence="9" type="ORF">SG0102_15630</name>
</gene>
<evidence type="ECO:0000256" key="3">
    <source>
        <dbReference type="ARBA" id="ARBA00022801"/>
    </source>
</evidence>
<dbReference type="InParanoid" id="A0A3G9JU48"/>
<dbReference type="HAMAP" id="MF_00378">
    <property type="entry name" value="Exonuc_7_L"/>
    <property type="match status" value="1"/>
</dbReference>
<dbReference type="InterPro" id="IPR003753">
    <property type="entry name" value="Exonuc_VII_L"/>
</dbReference>
<reference evidence="9 10" key="1">
    <citation type="submission" date="2018-11" db="EMBL/GenBank/DDBJ databases">
        <title>Novel Erysipelotrichaceae bacterium isolated from small intestine of a swine.</title>
        <authorList>
            <person name="Kim J.S."/>
            <person name="Choe H."/>
            <person name="Lee Y.R."/>
            <person name="Kim K.M."/>
            <person name="Park D.S."/>
        </authorList>
    </citation>
    <scope>NUCLEOTIDE SEQUENCE [LARGE SCALE GENOMIC DNA]</scope>
    <source>
        <strain evidence="9 10">SG0102</strain>
    </source>
</reference>
<dbReference type="Pfam" id="PF02601">
    <property type="entry name" value="Exonuc_VII_L"/>
    <property type="match status" value="1"/>
</dbReference>
<keyword evidence="3 5" id="KW-0378">Hydrolase</keyword>
<dbReference type="KEGG" id="ebm:SG0102_15630"/>
<comment type="catalytic activity">
    <reaction evidence="5 6">
        <text>Exonucleolytic cleavage in either 5'- to 3'- or 3'- to 5'-direction to yield nucleoside 5'-phosphates.</text>
        <dbReference type="EC" id="3.1.11.6"/>
    </reaction>
</comment>
<evidence type="ECO:0000256" key="6">
    <source>
        <dbReference type="RuleBase" id="RU004355"/>
    </source>
</evidence>
<dbReference type="PANTHER" id="PTHR30008">
    <property type="entry name" value="EXODEOXYRIBONUCLEASE 7 LARGE SUBUNIT"/>
    <property type="match status" value="1"/>
</dbReference>
<dbReference type="PANTHER" id="PTHR30008:SF0">
    <property type="entry name" value="EXODEOXYRIBONUCLEASE 7 LARGE SUBUNIT"/>
    <property type="match status" value="1"/>
</dbReference>
<dbReference type="Pfam" id="PF13742">
    <property type="entry name" value="tRNA_anti_2"/>
    <property type="match status" value="1"/>
</dbReference>
<evidence type="ECO:0000256" key="1">
    <source>
        <dbReference type="ARBA" id="ARBA00022490"/>
    </source>
</evidence>
<evidence type="ECO:0000256" key="2">
    <source>
        <dbReference type="ARBA" id="ARBA00022722"/>
    </source>
</evidence>
<evidence type="ECO:0000256" key="4">
    <source>
        <dbReference type="ARBA" id="ARBA00022839"/>
    </source>
</evidence>
<dbReference type="InterPro" id="IPR020579">
    <property type="entry name" value="Exonuc_VII_lsu_C"/>
</dbReference>
<evidence type="ECO:0000313" key="10">
    <source>
        <dbReference type="Proteomes" id="UP000268059"/>
    </source>
</evidence>
<organism evidence="9 10">
    <name type="scientific">Intestinibaculum porci</name>
    <dbReference type="NCBI Taxonomy" id="2487118"/>
    <lineage>
        <taxon>Bacteria</taxon>
        <taxon>Bacillati</taxon>
        <taxon>Bacillota</taxon>
        <taxon>Erysipelotrichia</taxon>
        <taxon>Erysipelotrichales</taxon>
        <taxon>Erysipelotrichaceae</taxon>
        <taxon>Intestinibaculum</taxon>
    </lineage>
</organism>
<evidence type="ECO:0000256" key="5">
    <source>
        <dbReference type="HAMAP-Rule" id="MF_00378"/>
    </source>
</evidence>
<comment type="subcellular location">
    <subcellularLocation>
        <location evidence="5 6">Cytoplasm</location>
    </subcellularLocation>
</comment>
<proteinExistence type="inferred from homology"/>
<feature type="domain" description="Exonuclease VII large subunit C-terminal" evidence="7">
    <location>
        <begin position="123"/>
        <end position="411"/>
    </location>
</feature>
<accession>A0A3G9JU48</accession>